<comment type="caution">
    <text evidence="2">The sequence shown here is derived from an EMBL/GenBank/DDBJ whole genome shotgun (WGS) entry which is preliminary data.</text>
</comment>
<dbReference type="InterPro" id="IPR013783">
    <property type="entry name" value="Ig-like_fold"/>
</dbReference>
<dbReference type="PROSITE" id="PS51257">
    <property type="entry name" value="PROKAR_LIPOPROTEIN"/>
    <property type="match status" value="1"/>
</dbReference>
<dbReference type="AlphaFoldDB" id="A0A2I0R041"/>
<dbReference type="OrthoDB" id="977350at2"/>
<dbReference type="EMBL" id="PJNI01000015">
    <property type="protein sequence ID" value="PKR79954.1"/>
    <property type="molecule type" value="Genomic_DNA"/>
</dbReference>
<evidence type="ECO:0000313" key="2">
    <source>
        <dbReference type="EMBL" id="PKR79954.1"/>
    </source>
</evidence>
<gene>
    <name evidence="2" type="ORF">CW751_12045</name>
</gene>
<dbReference type="Gene3D" id="2.60.40.10">
    <property type="entry name" value="Immunoglobulins"/>
    <property type="match status" value="1"/>
</dbReference>
<evidence type="ECO:0000259" key="1">
    <source>
        <dbReference type="Pfam" id="PF17802"/>
    </source>
</evidence>
<keyword evidence="3" id="KW-1185">Reference proteome</keyword>
<dbReference type="SUPFAM" id="SSF49478">
    <property type="entry name" value="Cna protein B-type domain"/>
    <property type="match status" value="1"/>
</dbReference>
<reference evidence="2 3" key="1">
    <citation type="submission" date="2017-12" db="EMBL/GenBank/DDBJ databases">
        <title>The draft genome sequence of Brumimicrobium saltpan LHR20.</title>
        <authorList>
            <person name="Do Z.-J."/>
            <person name="Luo H.-R."/>
        </authorList>
    </citation>
    <scope>NUCLEOTIDE SEQUENCE [LARGE SCALE GENOMIC DNA]</scope>
    <source>
        <strain evidence="2 3">LHR20</strain>
    </source>
</reference>
<dbReference type="InterPro" id="IPR041033">
    <property type="entry name" value="SpaA_PFL_dom_1"/>
</dbReference>
<proteinExistence type="predicted"/>
<feature type="domain" description="SpaA-like prealbumin fold" evidence="1">
    <location>
        <begin position="33"/>
        <end position="89"/>
    </location>
</feature>
<evidence type="ECO:0000313" key="3">
    <source>
        <dbReference type="Proteomes" id="UP000236654"/>
    </source>
</evidence>
<organism evidence="2 3">
    <name type="scientific">Brumimicrobium salinarum</name>
    <dbReference type="NCBI Taxonomy" id="2058658"/>
    <lineage>
        <taxon>Bacteria</taxon>
        <taxon>Pseudomonadati</taxon>
        <taxon>Bacteroidota</taxon>
        <taxon>Flavobacteriia</taxon>
        <taxon>Flavobacteriales</taxon>
        <taxon>Crocinitomicaceae</taxon>
        <taxon>Brumimicrobium</taxon>
    </lineage>
</organism>
<dbReference type="Pfam" id="PF17802">
    <property type="entry name" value="SpaA"/>
    <property type="match status" value="1"/>
</dbReference>
<sequence length="121" mass="13245">MRNISIFLSLTLFLIISITSGCKKESIEQTTGDLIVNAIDINGTPLDNETVYLYNNEADFNNVIYSKSLITNSNGRVTFLNLVPGVYYVDCDFENMNGGVTTITGQGSVSSGYETEITIQP</sequence>
<dbReference type="RefSeq" id="WP_133122208.1">
    <property type="nucleotide sequence ID" value="NZ_PJNI01000015.1"/>
</dbReference>
<protein>
    <recommendedName>
        <fullName evidence="1">SpaA-like prealbumin fold domain-containing protein</fullName>
    </recommendedName>
</protein>
<dbReference type="Proteomes" id="UP000236654">
    <property type="component" value="Unassembled WGS sequence"/>
</dbReference>
<name>A0A2I0R041_9FLAO</name>
<accession>A0A2I0R041</accession>